<dbReference type="PANTHER" id="PTHR16172:SF2">
    <property type="entry name" value="MAJOR FACILITATOR SUPERFAMILY DOMAIN-CONTAINING PROTEIN 6"/>
    <property type="match status" value="1"/>
</dbReference>
<organism evidence="9 10">
    <name type="scientific">Patiria miniata</name>
    <name type="common">Bat star</name>
    <name type="synonym">Asterina miniata</name>
    <dbReference type="NCBI Taxonomy" id="46514"/>
    <lineage>
        <taxon>Eukaryota</taxon>
        <taxon>Metazoa</taxon>
        <taxon>Echinodermata</taxon>
        <taxon>Eleutherozoa</taxon>
        <taxon>Asterozoa</taxon>
        <taxon>Asteroidea</taxon>
        <taxon>Valvatacea</taxon>
        <taxon>Valvatida</taxon>
        <taxon>Asterinidae</taxon>
        <taxon>Patiria</taxon>
    </lineage>
</organism>
<feature type="transmembrane region" description="Helical" evidence="7">
    <location>
        <begin position="205"/>
        <end position="226"/>
    </location>
</feature>
<dbReference type="GeneID" id="119742914"/>
<feature type="transmembrane region" description="Helical" evidence="7">
    <location>
        <begin position="329"/>
        <end position="357"/>
    </location>
</feature>
<accession>A0A914BG78</accession>
<dbReference type="InterPro" id="IPR036259">
    <property type="entry name" value="MFS_trans_sf"/>
</dbReference>
<comment type="subcellular location">
    <subcellularLocation>
        <location evidence="1">Membrane</location>
        <topology evidence="1">Multi-pass membrane protein</topology>
    </subcellularLocation>
</comment>
<dbReference type="PROSITE" id="PS51257">
    <property type="entry name" value="PROKAR_LIPOPROTEIN"/>
    <property type="match status" value="1"/>
</dbReference>
<dbReference type="GO" id="GO:0005886">
    <property type="term" value="C:plasma membrane"/>
    <property type="evidence" value="ECO:0007669"/>
    <property type="project" value="TreeGrafter"/>
</dbReference>
<evidence type="ECO:0000313" key="10">
    <source>
        <dbReference type="Proteomes" id="UP000887568"/>
    </source>
</evidence>
<dbReference type="OrthoDB" id="10056177at2759"/>
<feature type="compositionally biased region" description="Basic and acidic residues" evidence="6">
    <location>
        <begin position="523"/>
        <end position="536"/>
    </location>
</feature>
<evidence type="ECO:0000256" key="5">
    <source>
        <dbReference type="ARBA" id="ARBA00023136"/>
    </source>
</evidence>
<evidence type="ECO:0000256" key="3">
    <source>
        <dbReference type="ARBA" id="ARBA00022692"/>
    </source>
</evidence>
<proteinExistence type="inferred from homology"/>
<protein>
    <recommendedName>
        <fullName evidence="8">Major facilitator superfamily associated domain-containing protein</fullName>
    </recommendedName>
</protein>
<feature type="transmembrane region" description="Helical" evidence="7">
    <location>
        <begin position="469"/>
        <end position="486"/>
    </location>
</feature>
<feature type="transmembrane region" description="Helical" evidence="7">
    <location>
        <begin position="492"/>
        <end position="512"/>
    </location>
</feature>
<keyword evidence="3 7" id="KW-0812">Transmembrane</keyword>
<evidence type="ECO:0000256" key="4">
    <source>
        <dbReference type="ARBA" id="ARBA00022989"/>
    </source>
</evidence>
<name>A0A914BG78_PATMI</name>
<dbReference type="InterPro" id="IPR051717">
    <property type="entry name" value="MFS_MFSD6"/>
</dbReference>
<feature type="transmembrane region" description="Helical" evidence="7">
    <location>
        <begin position="288"/>
        <end position="308"/>
    </location>
</feature>
<dbReference type="RefSeq" id="XP_038075099.1">
    <property type="nucleotide sequence ID" value="XM_038219171.1"/>
</dbReference>
<feature type="transmembrane region" description="Helical" evidence="7">
    <location>
        <begin position="401"/>
        <end position="419"/>
    </location>
</feature>
<dbReference type="SUPFAM" id="SSF103473">
    <property type="entry name" value="MFS general substrate transporter"/>
    <property type="match status" value="1"/>
</dbReference>
<feature type="transmembrane region" description="Helical" evidence="7">
    <location>
        <begin position="247"/>
        <end position="268"/>
    </location>
</feature>
<feature type="transmembrane region" description="Helical" evidence="7">
    <location>
        <begin position="46"/>
        <end position="64"/>
    </location>
</feature>
<feature type="transmembrane region" description="Helical" evidence="7">
    <location>
        <begin position="12"/>
        <end position="34"/>
    </location>
</feature>
<feature type="transmembrane region" description="Helical" evidence="7">
    <location>
        <begin position="76"/>
        <end position="95"/>
    </location>
</feature>
<evidence type="ECO:0000256" key="6">
    <source>
        <dbReference type="SAM" id="MobiDB-lite"/>
    </source>
</evidence>
<dbReference type="EnsemblMetazoa" id="XM_038219171.1">
    <property type="protein sequence ID" value="XP_038075099.1"/>
    <property type="gene ID" value="LOC119742914"/>
</dbReference>
<feature type="transmembrane region" description="Helical" evidence="7">
    <location>
        <begin position="431"/>
        <end position="448"/>
    </location>
</feature>
<keyword evidence="5 7" id="KW-0472">Membrane</keyword>
<evidence type="ECO:0000256" key="1">
    <source>
        <dbReference type="ARBA" id="ARBA00004141"/>
    </source>
</evidence>
<feature type="domain" description="Major facilitator superfamily associated" evidence="8">
    <location>
        <begin position="12"/>
        <end position="493"/>
    </location>
</feature>
<evidence type="ECO:0000256" key="2">
    <source>
        <dbReference type="ARBA" id="ARBA00005241"/>
    </source>
</evidence>
<keyword evidence="10" id="KW-1185">Reference proteome</keyword>
<dbReference type="AlphaFoldDB" id="A0A914BG78"/>
<evidence type="ECO:0000313" key="9">
    <source>
        <dbReference type="EnsemblMetazoa" id="XP_038075099.1"/>
    </source>
</evidence>
<evidence type="ECO:0000259" key="8">
    <source>
        <dbReference type="Pfam" id="PF12832"/>
    </source>
</evidence>
<feature type="region of interest" description="Disordered" evidence="6">
    <location>
        <begin position="523"/>
        <end position="556"/>
    </location>
</feature>
<comment type="similarity">
    <text evidence="2">Belongs to the major facilitator superfamily. MFSD6 family.</text>
</comment>
<dbReference type="InterPro" id="IPR024989">
    <property type="entry name" value="MFS_assoc_dom"/>
</dbReference>
<reference evidence="9" key="1">
    <citation type="submission" date="2022-11" db="UniProtKB">
        <authorList>
            <consortium name="EnsemblMetazoa"/>
        </authorList>
    </citation>
    <scope>IDENTIFICATION</scope>
</reference>
<dbReference type="OMA" id="FNFLNWY"/>
<dbReference type="Gene3D" id="1.20.1250.20">
    <property type="entry name" value="MFS general substrate transporter like domains"/>
    <property type="match status" value="2"/>
</dbReference>
<dbReference type="PANTHER" id="PTHR16172">
    <property type="entry name" value="MAJOR FACILITATOR SUPERFAMILY DOMAIN-CONTAINING PROTEIN 6-LIKE"/>
    <property type="match status" value="1"/>
</dbReference>
<sequence>MSRLCHVSLPLLVYKVFNFTFWGSLGCFLLYIPLYFKQIGFSASEIGLVSSVRPFFGFLFLPFIAAAADRFRRRKAVLVASVILTTGILASFIVFPRASQVPCDVMEDQIREILHLNISLPYQEGQSSYYFPADADTVLSPTPSVLKRNIGGEGIPRHLASSFSSKAQQTSRNDSTVESSQFPRATQEILLANQGWLYDQAELRVLFVVILIVSSFIEVVVFSSACQLDNATLDALRREHGNVDQYGFNRGFGTLGWGACSLATGFLLNSTRTVEVSCGIEHTITSYWASFVSAVGLSVCALVCVAYMKFSYEGIKTDGAGSSWGAVKAVLFSWHYGSVLIMLIFLGICNGAVWGFLFWHLENLGATQGLLGVLTAVECVSEFSSGLLSGWAIPKVGHMPLLSLGLFLYIVRFCSYYLIRVPWVTFFVEPLQGMCFIMTWTTSVSYMTEAIPPENTGTMQGILISAHHGLGNGLGYFLTGLLITRFGAPWTFIIYAVSCTVVLFIFLSVQWFSQVPPLPWKPDEPVKSHTGEGREPDPEEMLQTQSLLDSPKATKSGKFSLKLPEFTLTTKTVSQQDPW</sequence>
<keyword evidence="4 7" id="KW-1133">Transmembrane helix</keyword>
<dbReference type="Proteomes" id="UP000887568">
    <property type="component" value="Unplaced"/>
</dbReference>
<dbReference type="Pfam" id="PF12832">
    <property type="entry name" value="MFS_1_like"/>
    <property type="match status" value="1"/>
</dbReference>
<evidence type="ECO:0000256" key="7">
    <source>
        <dbReference type="SAM" id="Phobius"/>
    </source>
</evidence>